<feature type="domain" description="HTH deoR-type" evidence="4">
    <location>
        <begin position="24"/>
        <end position="79"/>
    </location>
</feature>
<dbReference type="SMART" id="SM00420">
    <property type="entry name" value="HTH_DEOR"/>
    <property type="match status" value="1"/>
</dbReference>
<dbReference type="SMART" id="SM01134">
    <property type="entry name" value="DeoRC"/>
    <property type="match status" value="1"/>
</dbReference>
<sequence>MIEWCQPAATRLTDCVKEEPRVKRYERLNTLLESLAEKGAIDVDELAEQLHVSAATIRRDLDHLGKQQLLTQTRGGAVANAVSYDLPLRYKTARFASEKQRIAQAAATLVRRGMVIGMNGGTTISEVARTLATRPELSAEHGEPAFTLVTNALNIANELIVRPHVKMVLTGGVARPQSYEMIGPLSHRILSDLSLDIAFIGVDGIDETGATAHHEGEANINQLIVSRAAKVVVVADSSKLGQRAFARICELSEIDTLVTDAQADESQLAVFKEAGIDVIRA</sequence>
<dbReference type="Gene3D" id="1.10.10.10">
    <property type="entry name" value="Winged helix-like DNA-binding domain superfamily/Winged helix DNA-binding domain"/>
    <property type="match status" value="1"/>
</dbReference>
<evidence type="ECO:0000259" key="4">
    <source>
        <dbReference type="PROSITE" id="PS51000"/>
    </source>
</evidence>
<dbReference type="Pfam" id="PF00455">
    <property type="entry name" value="DeoRC"/>
    <property type="match status" value="1"/>
</dbReference>
<dbReference type="InterPro" id="IPR050313">
    <property type="entry name" value="Carb_Metab_HTH_regulators"/>
</dbReference>
<dbReference type="Gene3D" id="3.40.50.1360">
    <property type="match status" value="1"/>
</dbReference>
<dbReference type="InterPro" id="IPR014036">
    <property type="entry name" value="DeoR-like_C"/>
</dbReference>
<comment type="caution">
    <text evidence="5">The sequence shown here is derived from an EMBL/GenBank/DDBJ whole genome shotgun (WGS) entry which is preliminary data.</text>
</comment>
<dbReference type="InterPro" id="IPR036388">
    <property type="entry name" value="WH-like_DNA-bd_sf"/>
</dbReference>
<reference evidence="6" key="1">
    <citation type="journal article" date="2019" name="Int. J. Syst. Evol. Microbiol.">
        <title>The Global Catalogue of Microorganisms (GCM) 10K type strain sequencing project: providing services to taxonomists for standard genome sequencing and annotation.</title>
        <authorList>
            <consortium name="The Broad Institute Genomics Platform"/>
            <consortium name="The Broad Institute Genome Sequencing Center for Infectious Disease"/>
            <person name="Wu L."/>
            <person name="Ma J."/>
        </authorList>
    </citation>
    <scope>NUCLEOTIDE SEQUENCE [LARGE SCALE GENOMIC DNA]</scope>
    <source>
        <strain evidence="6">JCM 14304</strain>
    </source>
</reference>
<dbReference type="PROSITE" id="PS51000">
    <property type="entry name" value="HTH_DEOR_2"/>
    <property type="match status" value="1"/>
</dbReference>
<name>A0ABP4PTN4_9ACTN</name>
<evidence type="ECO:0000313" key="6">
    <source>
        <dbReference type="Proteomes" id="UP001500190"/>
    </source>
</evidence>
<evidence type="ECO:0000256" key="2">
    <source>
        <dbReference type="ARBA" id="ARBA00023125"/>
    </source>
</evidence>
<evidence type="ECO:0000313" key="5">
    <source>
        <dbReference type="EMBL" id="GAA1588372.1"/>
    </source>
</evidence>
<evidence type="ECO:0000256" key="1">
    <source>
        <dbReference type="ARBA" id="ARBA00023015"/>
    </source>
</evidence>
<dbReference type="Pfam" id="PF08220">
    <property type="entry name" value="HTH_DeoR"/>
    <property type="match status" value="1"/>
</dbReference>
<gene>
    <name evidence="5" type="ORF">GCM10009742_38510</name>
</gene>
<dbReference type="GO" id="GO:0003677">
    <property type="term" value="F:DNA binding"/>
    <property type="evidence" value="ECO:0007669"/>
    <property type="project" value="UniProtKB-KW"/>
</dbReference>
<dbReference type="SUPFAM" id="SSF46785">
    <property type="entry name" value="Winged helix' DNA-binding domain"/>
    <property type="match status" value="1"/>
</dbReference>
<evidence type="ECO:0000256" key="3">
    <source>
        <dbReference type="ARBA" id="ARBA00023163"/>
    </source>
</evidence>
<accession>A0ABP4PTN4</accession>
<dbReference type="InterPro" id="IPR018356">
    <property type="entry name" value="Tscrpt_reg_HTH_DeoR_CS"/>
</dbReference>
<keyword evidence="1" id="KW-0805">Transcription regulation</keyword>
<keyword evidence="6" id="KW-1185">Reference proteome</keyword>
<dbReference type="InterPro" id="IPR036390">
    <property type="entry name" value="WH_DNA-bd_sf"/>
</dbReference>
<keyword evidence="2 5" id="KW-0238">DNA-binding</keyword>
<dbReference type="PRINTS" id="PR00037">
    <property type="entry name" value="HTHLACR"/>
</dbReference>
<keyword evidence="3" id="KW-0804">Transcription</keyword>
<dbReference type="PANTHER" id="PTHR30363">
    <property type="entry name" value="HTH-TYPE TRANSCRIPTIONAL REGULATOR SRLR-RELATED"/>
    <property type="match status" value="1"/>
</dbReference>
<dbReference type="InterPro" id="IPR037171">
    <property type="entry name" value="NagB/RpiA_transferase-like"/>
</dbReference>
<dbReference type="PROSITE" id="PS00894">
    <property type="entry name" value="HTH_DEOR_1"/>
    <property type="match status" value="1"/>
</dbReference>
<protein>
    <submittedName>
        <fullName evidence="5">DeoR/GlpR family DNA-binding transcription regulator</fullName>
    </submittedName>
</protein>
<proteinExistence type="predicted"/>
<dbReference type="InterPro" id="IPR001034">
    <property type="entry name" value="DeoR_HTH"/>
</dbReference>
<dbReference type="SUPFAM" id="SSF100950">
    <property type="entry name" value="NagB/RpiA/CoA transferase-like"/>
    <property type="match status" value="1"/>
</dbReference>
<dbReference type="PANTHER" id="PTHR30363:SF44">
    <property type="entry name" value="AGA OPERON TRANSCRIPTIONAL REPRESSOR-RELATED"/>
    <property type="match status" value="1"/>
</dbReference>
<organism evidence="5 6">
    <name type="scientific">Kribbella karoonensis</name>
    <dbReference type="NCBI Taxonomy" id="324851"/>
    <lineage>
        <taxon>Bacteria</taxon>
        <taxon>Bacillati</taxon>
        <taxon>Actinomycetota</taxon>
        <taxon>Actinomycetes</taxon>
        <taxon>Propionibacteriales</taxon>
        <taxon>Kribbellaceae</taxon>
        <taxon>Kribbella</taxon>
    </lineage>
</organism>
<dbReference type="EMBL" id="BAAAND010000006">
    <property type="protein sequence ID" value="GAA1588372.1"/>
    <property type="molecule type" value="Genomic_DNA"/>
</dbReference>
<dbReference type="Proteomes" id="UP001500190">
    <property type="component" value="Unassembled WGS sequence"/>
</dbReference>